<feature type="compositionally biased region" description="Polar residues" evidence="4">
    <location>
        <begin position="2683"/>
        <end position="2692"/>
    </location>
</feature>
<evidence type="ECO:0000313" key="8">
    <source>
        <dbReference type="Proteomes" id="UP000332515"/>
    </source>
</evidence>
<feature type="compositionally biased region" description="Low complexity" evidence="4">
    <location>
        <begin position="2613"/>
        <end position="2660"/>
    </location>
</feature>
<dbReference type="InterPro" id="IPR011050">
    <property type="entry name" value="Pectin_lyase_fold/virulence"/>
</dbReference>
<evidence type="ECO:0000256" key="1">
    <source>
        <dbReference type="ARBA" id="ARBA00004613"/>
    </source>
</evidence>
<dbReference type="RefSeq" id="WP_153490814.1">
    <property type="nucleotide sequence ID" value="NZ_VWNA01000003.1"/>
</dbReference>
<dbReference type="SMART" id="SM00912">
    <property type="entry name" value="Haemagg_act"/>
    <property type="match status" value="1"/>
</dbReference>
<comment type="caution">
    <text evidence="7">The sequence shown here is derived from an EMBL/GenBank/DDBJ whole genome shotgun (WGS) entry which is preliminary data.</text>
</comment>
<keyword evidence="3 5" id="KW-0732">Signal</keyword>
<dbReference type="InterPro" id="IPR037160">
    <property type="entry name" value="DNA_Pol_thumb_sf"/>
</dbReference>
<dbReference type="Gene3D" id="2.160.20.10">
    <property type="entry name" value="Single-stranded right-handed beta-helix, Pectin lyase-like"/>
    <property type="match status" value="1"/>
</dbReference>
<dbReference type="Gene3D" id="2.160.20.110">
    <property type="match status" value="4"/>
</dbReference>
<accession>A0A6A7Y9B0</accession>
<feature type="signal peptide" evidence="5">
    <location>
        <begin position="1"/>
        <end position="28"/>
    </location>
</feature>
<keyword evidence="2" id="KW-0964">Secreted</keyword>
<evidence type="ECO:0000313" key="7">
    <source>
        <dbReference type="EMBL" id="MQT15466.1"/>
    </source>
</evidence>
<feature type="domain" description="Filamentous haemagglutinin FhaB/tRNA nuclease CdiA-like TPS" evidence="6">
    <location>
        <begin position="28"/>
        <end position="140"/>
    </location>
</feature>
<dbReference type="InterPro" id="IPR041286">
    <property type="entry name" value="MBG_2"/>
</dbReference>
<evidence type="ECO:0000259" key="6">
    <source>
        <dbReference type="SMART" id="SM00912"/>
    </source>
</evidence>
<comment type="subcellular location">
    <subcellularLocation>
        <location evidence="1">Secreted</location>
    </subcellularLocation>
</comment>
<dbReference type="InterPro" id="IPR008638">
    <property type="entry name" value="FhaB/CdiA-like_TPS"/>
</dbReference>
<dbReference type="PANTHER" id="PTHR12338:SF8">
    <property type="entry name" value="HEME_HEMOPEXIN-BINDING PROTEIN"/>
    <property type="match status" value="1"/>
</dbReference>
<dbReference type="GO" id="GO:0005576">
    <property type="term" value="C:extracellular region"/>
    <property type="evidence" value="ECO:0007669"/>
    <property type="project" value="UniProtKB-SubCell"/>
</dbReference>
<evidence type="ECO:0000256" key="3">
    <source>
        <dbReference type="ARBA" id="ARBA00022729"/>
    </source>
</evidence>
<protein>
    <submittedName>
        <fullName evidence="7">Filamentous hemagglutinin N-terminal domain-containing protein</fullName>
    </submittedName>
</protein>
<gene>
    <name evidence="7" type="ORF">F0357_22990</name>
</gene>
<feature type="chain" id="PRO_5025547647" evidence="5">
    <location>
        <begin position="29"/>
        <end position="2692"/>
    </location>
</feature>
<dbReference type="Gene3D" id="3.30.210.10">
    <property type="entry name" value="DNA polymerase, thumb domain"/>
    <property type="match status" value="1"/>
</dbReference>
<dbReference type="Pfam" id="PF05860">
    <property type="entry name" value="TPS"/>
    <property type="match status" value="1"/>
</dbReference>
<dbReference type="NCBIfam" id="TIGR01901">
    <property type="entry name" value="adhes_NPXG"/>
    <property type="match status" value="1"/>
</dbReference>
<feature type="region of interest" description="Disordered" evidence="4">
    <location>
        <begin position="2613"/>
        <end position="2692"/>
    </location>
</feature>
<keyword evidence="8" id="KW-1185">Reference proteome</keyword>
<dbReference type="SUPFAM" id="SSF51126">
    <property type="entry name" value="Pectin lyase-like"/>
    <property type="match status" value="1"/>
</dbReference>
<evidence type="ECO:0000256" key="2">
    <source>
        <dbReference type="ARBA" id="ARBA00022525"/>
    </source>
</evidence>
<dbReference type="InterPro" id="IPR012334">
    <property type="entry name" value="Pectin_lyas_fold"/>
</dbReference>
<dbReference type="Proteomes" id="UP000332515">
    <property type="component" value="Unassembled WGS sequence"/>
</dbReference>
<organism evidence="7 8">
    <name type="scientific">Segnochrobactrum spirostomi</name>
    <dbReference type="NCBI Taxonomy" id="2608987"/>
    <lineage>
        <taxon>Bacteria</taxon>
        <taxon>Pseudomonadati</taxon>
        <taxon>Pseudomonadota</taxon>
        <taxon>Alphaproteobacteria</taxon>
        <taxon>Hyphomicrobiales</taxon>
        <taxon>Segnochrobactraceae</taxon>
        <taxon>Segnochrobactrum</taxon>
    </lineage>
</organism>
<sequence length="2692" mass="263342">MRSAFGRESKRLFTSVALVVGFAGPGFAQSLPTGGSVAAGAATIATPSGTSLVVTQTSRNAVINWRSFSVGQGNAVAFQNGSGATLNRVTGNVPSRLDGTITATGSLFLVNPAGITIGTTGRIATGGSFLASTFDVLDADFMKGGDLTFKGASTASVVNYGEIGSLGGDVALIARKVENAGTITAPNGTAALAAGYEVLVRDGDLDGGKFVVKVGGADTEAKTSGKIRAAAAELRANGGNVYALAGNTDGVIAATGTAKKGGRIFLTAGDSGTVEVSQKVVARAAASGGKAKGGAIRVSGKTVAVSGTLDAKGDGDSGGSIVVSGNAITLGSTSRLDASGTIGGTVLVGGDFQGGKNAATNYLTETVATAKTVDVASGATIAADGSVGAGGKVVVWSDEHTTFQGAISATGATVGGHAEVSGKAVLDYRGTADLRSATGRFGTLLLDPYNVTISTGADTGMTGFTASADDSVLNVNTLQSALAGANVTVTTGSGGTQAGNITVAAPITWSSGSTLTLSAYGSIFVNANVTGGSTSSLVLRADNAGTGTGTVTIGSGIKATASGGVSIFYNPSSYTAPTSYATNAGTSTTITAYMLVNNVNQLQAINTNLAGTYALGKDIDASATASWNSGAGFVPLGGVATSFTGTFDGLNKVITGLTINVASSSYIYVGLFGRIGSGATVRNVGLIGGTISATATGATTIIGALVGYNYLGKITGSYATSVVNGTSIRTSNPLDPIPYQGGEAYVGGLVGYNAGTLNTSYSNGNVSGTGYIVYAGGLVGTNSLGAIAQVYASGAVTATATGGGGSYAGGLVGNNGSGATISKAYALGGVSASGNIVVAGGLVGYNYNSISTTYATGRVSGSGSSVYLGGLVGYHYVGTITSAFWDKDTTGQANGLGSGSSSGVTGLSTSQARTQGAYTGWNFTTDWYQAGDMRPVGRWEAARADASGVVTITNIRQLALVGANLAGSYILGSDIDATETVGTDAAGIWGTAGFVPIGGSSGSTRFTGTFDGESHKIKGLTINVTNATPGYYGLFGYTDMGGTIKNLQLDGGSVTISGSNGSLYVGMLAGYTYGTVTGVSASGAVNVSNTDSNETFGGGLIGQSYGAVINSTATGNVTVSADSDAYGGGLVGSALGDLTGVHASGTISVSSGGQGFAGGLAGLTTGTVSTAYASGAVSAEGTTAAFAGGLIGYAAGGSVNTVYATGAIQANATYITKAGGLVGEADGANITTAYATGATSATSRSDNAFSGGLVGYQGNGSISTAYATGAATASGVNSYAGGLAGYSSGSVSETYATGAVTATATNQAKAGGLIGFMSGTLSGSFFDLDTTHQTNGVGTNPNATGVTGLTTSVFQNTNEFASLAFRNDWALGGKWAPSSAGYYPELFALTPVVWVNQVNSSSTYGSSSATITSSSGVGGTGTYAFGPTGDSLTLPGGTVAVDPTTSAGTHSSPIVAQNTTATSQDGVSYRLFYYSAYNGNTLIVAPATLTVTATGTQTYGSTTPTYGFTATGWQNGQTDSNLTGLAYSTSASAASNVGGTYTASATGGTLTGAASGNYTIVYQSGTFTITPASLTVTATGTQTYGSTSPTYGFTASGWLNGQSDANLTGLVYSTSASAASNVGGTYTASATGGLLTGLANGNYTLNFVSGAFTVTPATLEIGVRGGQTYGSTSPTFIISTTGWQNGQSDANLTGLVYSTNATATSNVGNGYTSTVSGGALTGAAAGNYVLSYLDGPFKVTPATLTVTATGTQTYGSTSPTYAFTASGWQNGQSDANLTNVAYMTTADAAANAGGSYTASATSGTLTGPAAGNYTLVFQSGAFNVTPATLTVTATGTQTYGSTSPTYGFTASGWQNGQSDANLTNLAFSTTASAVSNAGGTYNASASGGTLTGQAAGNYTIAYQSGAFSVTPATLTVTATGTQTYGSTSPTYAFTATGWKNGQTDANLTGLAYSTSATATSNAGGSYSAGATGGTLTGAAAGNYTIAYQSGAFAVTPATLTVAVTGTQTYGSTSPTYAFTATGWQNGQTDGYLVGLVYSSTADATSNAGGAYTASATGGQLTGPADGNYTLDFVSGAFTVTPAQLYVRFRGSQTYGSTTPSYMFDIFGWQNGQTDANLTGLVFSTNATAASNVGTNYTASASGGTLTGPAAGNYSISYTSRGFRVDPASLIVTATGTQTYGSTSPTYAFTATGWQNGQSDANLTGLTYSTTANATSNVGGTYSASAAGGTLEGAASGNYMISFQSGAFTVTPARLTVAANDASKIYDGQAFSGGNGVTYTGFVNNEDASALGGTLGYGGTAQGAVNAGTYAITASGLTSGNYAITYEAGSLIVGQRAITVAANAKAMTYGDGVPGLTWSVTSGNLVNGDTLAGSLATTASSTANVGTYAISRGTLDNANYAIAYQAGAVTVAQRTITVAADAKAMTYGDGVPGLTWSVTSGNLVNGDTLSGALATAASPTANVGTYAVTQGTLAASANYALTYVDGVLNVTPRAITVAGNDAAMVAGTAVPALGWSVIHGSLVDGDALSGALATAATAGSPAGVYAILQGTLGASANYALTYVPGALTVTAAPVPPNTAGVPPVAVAAALAATPNRFVETSASNATVVFTTSTTSPLTVTGGESGGTATQASGGSASGGTTEASGSGCTGGATSSAACTATPHPENRRVGRFLTFSAATPRPSPTGNGAATVQ</sequence>
<proteinExistence type="predicted"/>
<evidence type="ECO:0000256" key="5">
    <source>
        <dbReference type="SAM" id="SignalP"/>
    </source>
</evidence>
<evidence type="ECO:0000256" key="4">
    <source>
        <dbReference type="SAM" id="MobiDB-lite"/>
    </source>
</evidence>
<dbReference type="Pfam" id="PF18676">
    <property type="entry name" value="MBG_2"/>
    <property type="match status" value="13"/>
</dbReference>
<dbReference type="InterPro" id="IPR050909">
    <property type="entry name" value="Bact_Autotransporter_VF"/>
</dbReference>
<reference evidence="7 8" key="1">
    <citation type="submission" date="2019-09" db="EMBL/GenBank/DDBJ databases">
        <title>Segnochrobactrum spirostomi gen. nov., sp. nov., isolated from the ciliate Spirostomum cf. yagiui and description of a novel family, Segnochrobactraceae fam. nov. within the order Rhizobiales of the class Alphaproteobacteria.</title>
        <authorList>
            <person name="Akter S."/>
            <person name="Shazib S.U.A."/>
            <person name="Shin M.K."/>
        </authorList>
    </citation>
    <scope>NUCLEOTIDE SEQUENCE [LARGE SCALE GENOMIC DNA]</scope>
    <source>
        <strain evidence="7 8">Sp-1</strain>
    </source>
</reference>
<name>A0A6A7Y9B0_9HYPH</name>
<dbReference type="PANTHER" id="PTHR12338">
    <property type="entry name" value="AUTOTRANSPORTER"/>
    <property type="match status" value="1"/>
</dbReference>
<dbReference type="EMBL" id="VWNA01000003">
    <property type="protein sequence ID" value="MQT15466.1"/>
    <property type="molecule type" value="Genomic_DNA"/>
</dbReference>